<protein>
    <submittedName>
        <fullName evidence="1">Uncharacterized protein</fullName>
    </submittedName>
</protein>
<keyword evidence="2" id="KW-1185">Reference proteome</keyword>
<evidence type="ECO:0000313" key="1">
    <source>
        <dbReference type="EMBL" id="KAJ8676548.1"/>
    </source>
</evidence>
<gene>
    <name evidence="1" type="ORF">QAD02_012335</name>
</gene>
<sequence length="487" mass="54196">MGGSSTLNAMMYIRGNPKDYDGWAELGNPGWSYNDVLPYFKKSEDNLNPEIVAKNPGEHSTGGYQTVQKVPYKEKDILIDAFKELGLKDTDPNSKHQLGVFQMQLTTLNGMRQSTNGAFIRPIRGRRPNLQIIANGHASKIIMDAENKTAKGIEYSTNDSTSSKKAYASKEVLVSAGSVNSPQLLMLSGIGPVQELQELGINVMSNLSVGNNLQDHVFHDGLYALLDKNSSTVKDYDTVEDDIAYWLSSRRGQLGTTGPASVGAFIQTSREHENGVPDIQFCFLPGIYEDFKDSPQAPTAISPLPFVYYDMISVSAINLRPQSRGTIRLNASNPMGPPLIQPNYFEKDEDLETLLQGTLFGRKMFNTRAFKRKNYILGREPMPACKNYSFDSEDYWRCAIVSYTETLFHPVGTCKMGPKTDPHAVVDPRLRVYGVQKLRVIDASIMPIITRGNTNAPTIMIAEKASDMIKEDWGRLKKTAKFPNTSY</sequence>
<dbReference type="EMBL" id="CM056742">
    <property type="protein sequence ID" value="KAJ8676548.1"/>
    <property type="molecule type" value="Genomic_DNA"/>
</dbReference>
<organism evidence="1 2">
    <name type="scientific">Eretmocerus hayati</name>
    <dbReference type="NCBI Taxonomy" id="131215"/>
    <lineage>
        <taxon>Eukaryota</taxon>
        <taxon>Metazoa</taxon>
        <taxon>Ecdysozoa</taxon>
        <taxon>Arthropoda</taxon>
        <taxon>Hexapoda</taxon>
        <taxon>Insecta</taxon>
        <taxon>Pterygota</taxon>
        <taxon>Neoptera</taxon>
        <taxon>Endopterygota</taxon>
        <taxon>Hymenoptera</taxon>
        <taxon>Apocrita</taxon>
        <taxon>Proctotrupomorpha</taxon>
        <taxon>Chalcidoidea</taxon>
        <taxon>Aphelinidae</taxon>
        <taxon>Aphelininae</taxon>
        <taxon>Eretmocerus</taxon>
    </lineage>
</organism>
<dbReference type="Proteomes" id="UP001239111">
    <property type="component" value="Chromosome 2"/>
</dbReference>
<proteinExistence type="predicted"/>
<reference evidence="1" key="1">
    <citation type="submission" date="2023-04" db="EMBL/GenBank/DDBJ databases">
        <title>A chromosome-level genome assembly of the parasitoid wasp Eretmocerus hayati.</title>
        <authorList>
            <person name="Zhong Y."/>
            <person name="Liu S."/>
            <person name="Liu Y."/>
        </authorList>
    </citation>
    <scope>NUCLEOTIDE SEQUENCE</scope>
    <source>
        <strain evidence="1">ZJU_SS_LIU_2023</strain>
    </source>
</reference>
<name>A0ACC2P0A5_9HYME</name>
<accession>A0ACC2P0A5</accession>
<comment type="caution">
    <text evidence="1">The sequence shown here is derived from an EMBL/GenBank/DDBJ whole genome shotgun (WGS) entry which is preliminary data.</text>
</comment>
<evidence type="ECO:0000313" key="2">
    <source>
        <dbReference type="Proteomes" id="UP001239111"/>
    </source>
</evidence>